<dbReference type="Proteomes" id="UP001576784">
    <property type="component" value="Unassembled WGS sequence"/>
</dbReference>
<dbReference type="InterPro" id="IPR010106">
    <property type="entry name" value="RpnA"/>
</dbReference>
<accession>A0ABV4XQJ0</accession>
<proteinExistence type="predicted"/>
<dbReference type="PANTHER" id="PTHR35586:SF2">
    <property type="entry name" value="SLL1542 PROTEIN"/>
    <property type="match status" value="1"/>
</dbReference>
<gene>
    <name evidence="1" type="ORF">ACE1CI_12515</name>
</gene>
<dbReference type="PANTHER" id="PTHR35586">
    <property type="entry name" value="SLL1691 PROTEIN"/>
    <property type="match status" value="1"/>
</dbReference>
<dbReference type="NCBIfam" id="TIGR01784">
    <property type="entry name" value="T_den_put_tspse"/>
    <property type="match status" value="1"/>
</dbReference>
<keyword evidence="2" id="KW-1185">Reference proteome</keyword>
<dbReference type="RefSeq" id="WP_413263384.1">
    <property type="nucleotide sequence ID" value="NZ_JBHFNR010000083.1"/>
</dbReference>
<name>A0ABV4XQJ0_9CYAN</name>
<dbReference type="Pfam" id="PF11103">
    <property type="entry name" value="DUF2887"/>
    <property type="match status" value="1"/>
</dbReference>
<reference evidence="1 2" key="1">
    <citation type="submission" date="2024-09" db="EMBL/GenBank/DDBJ databases">
        <title>Floridaenema gen nov. (Aerosakkonemataceae, Aerosakkonematales ord. nov., Cyanobacteria) from benthic tropical and subtropical fresh waters, with the description of four new species.</title>
        <authorList>
            <person name="Moretto J.A."/>
            <person name="Berthold D.E."/>
            <person name="Lefler F.W."/>
            <person name="Huang I.-S."/>
            <person name="Laughinghouse H. IV."/>
        </authorList>
    </citation>
    <scope>NUCLEOTIDE SEQUENCE [LARGE SCALE GENOMIC DNA]</scope>
    <source>
        <strain evidence="1 2">BLCC-F50</strain>
    </source>
</reference>
<organism evidence="1 2">
    <name type="scientific">Floridaenema flaviceps BLCC-F50</name>
    <dbReference type="NCBI Taxonomy" id="3153642"/>
    <lineage>
        <taxon>Bacteria</taxon>
        <taxon>Bacillati</taxon>
        <taxon>Cyanobacteriota</taxon>
        <taxon>Cyanophyceae</taxon>
        <taxon>Oscillatoriophycideae</taxon>
        <taxon>Aerosakkonematales</taxon>
        <taxon>Aerosakkonemataceae</taxon>
        <taxon>Floridanema</taxon>
        <taxon>Floridanema flaviceps</taxon>
    </lineage>
</organism>
<dbReference type="InterPro" id="IPR022573">
    <property type="entry name" value="DUF2887"/>
</dbReference>
<evidence type="ECO:0000313" key="1">
    <source>
        <dbReference type="EMBL" id="MFB2893727.1"/>
    </source>
</evidence>
<protein>
    <submittedName>
        <fullName evidence="1">Rpn family recombination-promoting nuclease/putative transposase</fullName>
    </submittedName>
</protein>
<dbReference type="EMBL" id="JBHFNR010000083">
    <property type="protein sequence ID" value="MFB2893727.1"/>
    <property type="molecule type" value="Genomic_DNA"/>
</dbReference>
<comment type="caution">
    <text evidence="1">The sequence shown here is derived from an EMBL/GenBank/DDBJ whole genome shotgun (WGS) entry which is preliminary data.</text>
</comment>
<sequence>MKTDTIFYRLFQSLPSIFFELLEQPPEVADIYQFSSVEVKQLSFRIDGVYLPKQDTTETPIYFAEVQFQIDKRFYARFFAEIFLYLDKNEVENDWRGVVIYPTRSAESSDTRQYQELLASERVTRIYLDEQRSAHQSLGIETVKLVIEPEETAVSKARQLIEQVSEEVSDEAQKRELLQLIETIIIYKFTLKSREEIQAMLGLGDIRQTRVYQEAKEEGLQEGETRGRLLGKLEAVPNLLATGLTEKKIAEVLGLSVEEVRQAAQQESSN</sequence>
<evidence type="ECO:0000313" key="2">
    <source>
        <dbReference type="Proteomes" id="UP001576784"/>
    </source>
</evidence>